<dbReference type="InterPro" id="IPR001789">
    <property type="entry name" value="Sig_transdc_resp-reg_receiver"/>
</dbReference>
<dbReference type="SMART" id="SM00448">
    <property type="entry name" value="REC"/>
    <property type="match status" value="1"/>
</dbReference>
<keyword evidence="3" id="KW-0378">Hydrolase</keyword>
<proteinExistence type="predicted"/>
<dbReference type="PROSITE" id="PS50110">
    <property type="entry name" value="RESPONSE_REGULATORY"/>
    <property type="match status" value="1"/>
</dbReference>
<feature type="modified residue" description="4-aspartylphosphate" evidence="4">
    <location>
        <position position="75"/>
    </location>
</feature>
<dbReference type="PROSITE" id="PS50112">
    <property type="entry name" value="PAS"/>
    <property type="match status" value="1"/>
</dbReference>
<reference evidence="9" key="1">
    <citation type="journal article" date="2020" name="mSystems">
        <title>Genome- and Community-Level Interaction Insights into Carbon Utilization and Element Cycling Functions of Hydrothermarchaeota in Hydrothermal Sediment.</title>
        <authorList>
            <person name="Zhou Z."/>
            <person name="Liu Y."/>
            <person name="Xu W."/>
            <person name="Pan J."/>
            <person name="Luo Z.H."/>
            <person name="Li M."/>
        </authorList>
    </citation>
    <scope>NUCLEOTIDE SEQUENCE [LARGE SCALE GENOMIC DNA]</scope>
    <source>
        <strain evidence="9">HyVt-456</strain>
    </source>
</reference>
<dbReference type="SUPFAM" id="SSF55785">
    <property type="entry name" value="PYP-like sensor domain (PAS domain)"/>
    <property type="match status" value="1"/>
</dbReference>
<dbReference type="Pfam" id="PF07228">
    <property type="entry name" value="SpoIIE"/>
    <property type="match status" value="1"/>
</dbReference>
<dbReference type="Pfam" id="PF00989">
    <property type="entry name" value="PAS"/>
    <property type="match status" value="1"/>
</dbReference>
<dbReference type="SMART" id="SM00331">
    <property type="entry name" value="PP2C_SIG"/>
    <property type="match status" value="1"/>
</dbReference>
<evidence type="ECO:0000256" key="2">
    <source>
        <dbReference type="ARBA" id="ARBA00022777"/>
    </source>
</evidence>
<evidence type="ECO:0000259" key="8">
    <source>
        <dbReference type="PROSITE" id="PS50113"/>
    </source>
</evidence>
<dbReference type="InterPro" id="IPR013767">
    <property type="entry name" value="PAS_fold"/>
</dbReference>
<dbReference type="EMBL" id="DRLD01000370">
    <property type="protein sequence ID" value="HED11615.1"/>
    <property type="molecule type" value="Genomic_DNA"/>
</dbReference>
<dbReference type="InterPro" id="IPR003018">
    <property type="entry name" value="GAF"/>
</dbReference>
<protein>
    <submittedName>
        <fullName evidence="9">Response regulator</fullName>
    </submittedName>
</protein>
<feature type="domain" description="Response regulatory" evidence="6">
    <location>
        <begin position="26"/>
        <end position="140"/>
    </location>
</feature>
<dbReference type="GO" id="GO:0016791">
    <property type="term" value="F:phosphatase activity"/>
    <property type="evidence" value="ECO:0007669"/>
    <property type="project" value="TreeGrafter"/>
</dbReference>
<dbReference type="NCBIfam" id="TIGR00229">
    <property type="entry name" value="sensory_box"/>
    <property type="match status" value="1"/>
</dbReference>
<keyword evidence="2" id="KW-0418">Kinase</keyword>
<dbReference type="InterPro" id="IPR000700">
    <property type="entry name" value="PAS-assoc_C"/>
</dbReference>
<gene>
    <name evidence="9" type="ORF">ENJ10_13065</name>
</gene>
<dbReference type="GO" id="GO:0016301">
    <property type="term" value="F:kinase activity"/>
    <property type="evidence" value="ECO:0007669"/>
    <property type="project" value="UniProtKB-KW"/>
</dbReference>
<dbReference type="Pfam" id="PF00072">
    <property type="entry name" value="Response_reg"/>
    <property type="match status" value="1"/>
</dbReference>
<dbReference type="CDD" id="cd00130">
    <property type="entry name" value="PAS"/>
    <property type="match status" value="1"/>
</dbReference>
<dbReference type="GO" id="GO:0006355">
    <property type="term" value="P:regulation of DNA-templated transcription"/>
    <property type="evidence" value="ECO:0007669"/>
    <property type="project" value="InterPro"/>
</dbReference>
<evidence type="ECO:0000256" key="3">
    <source>
        <dbReference type="ARBA" id="ARBA00022801"/>
    </source>
</evidence>
<evidence type="ECO:0000259" key="7">
    <source>
        <dbReference type="PROSITE" id="PS50112"/>
    </source>
</evidence>
<dbReference type="CDD" id="cd17536">
    <property type="entry name" value="REC_YesN-like"/>
    <property type="match status" value="1"/>
</dbReference>
<dbReference type="Proteomes" id="UP000886005">
    <property type="component" value="Unassembled WGS sequence"/>
</dbReference>
<keyword evidence="1" id="KW-0808">Transferase</keyword>
<dbReference type="SUPFAM" id="SSF55781">
    <property type="entry name" value="GAF domain-like"/>
    <property type="match status" value="1"/>
</dbReference>
<dbReference type="PROSITE" id="PS50113">
    <property type="entry name" value="PAC"/>
    <property type="match status" value="1"/>
</dbReference>
<dbReference type="InterPro" id="IPR052016">
    <property type="entry name" value="Bact_Sigma-Reg"/>
</dbReference>
<dbReference type="SMART" id="SM00091">
    <property type="entry name" value="PAS"/>
    <property type="match status" value="1"/>
</dbReference>
<dbReference type="Pfam" id="PF13492">
    <property type="entry name" value="GAF_3"/>
    <property type="match status" value="1"/>
</dbReference>
<dbReference type="Gene3D" id="3.40.50.2300">
    <property type="match status" value="1"/>
</dbReference>
<keyword evidence="5" id="KW-0175">Coiled coil</keyword>
<dbReference type="InterPro" id="IPR000014">
    <property type="entry name" value="PAS"/>
</dbReference>
<dbReference type="InterPro" id="IPR035965">
    <property type="entry name" value="PAS-like_dom_sf"/>
</dbReference>
<evidence type="ECO:0000256" key="4">
    <source>
        <dbReference type="PROSITE-ProRule" id="PRU00169"/>
    </source>
</evidence>
<dbReference type="PANTHER" id="PTHR43156:SF2">
    <property type="entry name" value="STAGE II SPORULATION PROTEIN E"/>
    <property type="match status" value="1"/>
</dbReference>
<accession>A0A7V1LPA9</accession>
<dbReference type="InterPro" id="IPR036457">
    <property type="entry name" value="PPM-type-like_dom_sf"/>
</dbReference>
<feature type="domain" description="PAC" evidence="8">
    <location>
        <begin position="237"/>
        <end position="289"/>
    </location>
</feature>
<dbReference type="AlphaFoldDB" id="A0A7V1LPA9"/>
<dbReference type="InterPro" id="IPR029016">
    <property type="entry name" value="GAF-like_dom_sf"/>
</dbReference>
<evidence type="ECO:0000256" key="5">
    <source>
        <dbReference type="SAM" id="Coils"/>
    </source>
</evidence>
<dbReference type="InterPro" id="IPR001932">
    <property type="entry name" value="PPM-type_phosphatase-like_dom"/>
</dbReference>
<dbReference type="Gene3D" id="3.60.40.10">
    <property type="entry name" value="PPM-type phosphatase domain"/>
    <property type="match status" value="1"/>
</dbReference>
<feature type="domain" description="PAS" evidence="7">
    <location>
        <begin position="166"/>
        <end position="217"/>
    </location>
</feature>
<dbReference type="SUPFAM" id="SSF52172">
    <property type="entry name" value="CheY-like"/>
    <property type="match status" value="1"/>
</dbReference>
<dbReference type="GO" id="GO:0000160">
    <property type="term" value="P:phosphorelay signal transduction system"/>
    <property type="evidence" value="ECO:0007669"/>
    <property type="project" value="InterPro"/>
</dbReference>
<feature type="coiled-coil region" evidence="5">
    <location>
        <begin position="142"/>
        <end position="169"/>
    </location>
</feature>
<feature type="coiled-coil region" evidence="5">
    <location>
        <begin position="450"/>
        <end position="501"/>
    </location>
</feature>
<name>A0A7V1LPA9_CALAY</name>
<evidence type="ECO:0000259" key="6">
    <source>
        <dbReference type="PROSITE" id="PS50110"/>
    </source>
</evidence>
<keyword evidence="4" id="KW-0597">Phosphoprotein</keyword>
<evidence type="ECO:0000256" key="1">
    <source>
        <dbReference type="ARBA" id="ARBA00022679"/>
    </source>
</evidence>
<sequence>MGWLEIFQNDSELLTTGDIGEQALKSVLVVDDEIHITDTLGRFLQESGYQVYMAANALEALEIFRIRQPKIIVTDLMMPGMSGLEFIKAIREIDWDTQIIVLTGHGDMETAITALRHQVAEFLLKPVDLLVLRHAVEKAIIHIKLKEEIREYTVELERLYSEIRENKEHVEAIFKHAPVAVITYDAAGRILSWNDKAGLITGYGREKALDKTLNDLFVLNGPLFSADELRGQEVSQRTQVSQILTHSHEMRYVERAGKVLRNGQGGVVSIIETFMDVTERMQDERLLEKRYLQVQIINEIGKRIAASTAIKTLLDFVANRLVKTFFESATVAIFLLEENDSLRLGTAAGISKSDFVKQLSGKSLAGEEQNPIRRALTAKRRIMKGDDPGFKALTPDRESFFAFPIATQSKIYGVLYIENSELMILDDGDIFLLEAIAEYIAISMDRLALIEKITTQNALLEEQAADLKNALGQVEQQKSIIEEKNKQLEQDLKKAGDLQKSLLPVTLPDSGDIHFAASFTPSHQLGGDFYDAFPVNDHMTGFLIADATGHGVSSAMLSAMFKMTLGKYAKTETDPGRVFEFLNRDFCNVLQTGDFFTAFYGIVDHKKRELIYSNAAHPMPLLYDYKDKSIAALDSEGFLLGVMDEGITYETRKQSIDGAFRLFVYTDGLQEAINKKGEQFGDERIEKAMRKYAGHKRQDFLERIVSDLKRYTGEKSGTFDDDLTLMVVDIGL</sequence>
<comment type="caution">
    <text evidence="9">The sequence shown here is derived from an EMBL/GenBank/DDBJ whole genome shotgun (WGS) entry which is preliminary data.</text>
</comment>
<organism evidence="9">
    <name type="scientific">Caldithrix abyssi</name>
    <dbReference type="NCBI Taxonomy" id="187145"/>
    <lineage>
        <taxon>Bacteria</taxon>
        <taxon>Pseudomonadati</taxon>
        <taxon>Calditrichota</taxon>
        <taxon>Calditrichia</taxon>
        <taxon>Calditrichales</taxon>
        <taxon>Calditrichaceae</taxon>
        <taxon>Caldithrix</taxon>
    </lineage>
</organism>
<evidence type="ECO:0000313" key="9">
    <source>
        <dbReference type="EMBL" id="HED11615.1"/>
    </source>
</evidence>
<dbReference type="PANTHER" id="PTHR43156">
    <property type="entry name" value="STAGE II SPORULATION PROTEIN E-RELATED"/>
    <property type="match status" value="1"/>
</dbReference>
<dbReference type="InterPro" id="IPR011006">
    <property type="entry name" value="CheY-like_superfamily"/>
</dbReference>
<dbReference type="Gene3D" id="3.30.450.40">
    <property type="match status" value="1"/>
</dbReference>
<dbReference type="Gene3D" id="3.30.450.20">
    <property type="entry name" value="PAS domain"/>
    <property type="match status" value="1"/>
</dbReference>